<evidence type="ECO:0000313" key="2">
    <source>
        <dbReference type="Proteomes" id="UP000299102"/>
    </source>
</evidence>
<name>A0A4C1XVU4_EUMVA</name>
<protein>
    <submittedName>
        <fullName evidence="1">Uncharacterized protein</fullName>
    </submittedName>
</protein>
<organism evidence="1 2">
    <name type="scientific">Eumeta variegata</name>
    <name type="common">Bagworm moth</name>
    <name type="synonym">Eumeta japonica</name>
    <dbReference type="NCBI Taxonomy" id="151549"/>
    <lineage>
        <taxon>Eukaryota</taxon>
        <taxon>Metazoa</taxon>
        <taxon>Ecdysozoa</taxon>
        <taxon>Arthropoda</taxon>
        <taxon>Hexapoda</taxon>
        <taxon>Insecta</taxon>
        <taxon>Pterygota</taxon>
        <taxon>Neoptera</taxon>
        <taxon>Endopterygota</taxon>
        <taxon>Lepidoptera</taxon>
        <taxon>Glossata</taxon>
        <taxon>Ditrysia</taxon>
        <taxon>Tineoidea</taxon>
        <taxon>Psychidae</taxon>
        <taxon>Oiketicinae</taxon>
        <taxon>Eumeta</taxon>
    </lineage>
</organism>
<dbReference type="AlphaFoldDB" id="A0A4C1XVU4"/>
<keyword evidence="2" id="KW-1185">Reference proteome</keyword>
<accession>A0A4C1XVU4</accession>
<evidence type="ECO:0000313" key="1">
    <source>
        <dbReference type="EMBL" id="GBP66744.1"/>
    </source>
</evidence>
<sequence length="143" mass="15813">MELKNINYTSNPNKGFGGANTAVMGERDGSRRGCWRGGTRRCGRPGLMVIDSGGEEKLEVIFSKGFLHEPTVLTHDSNDGYRNCSKKIKTGSGPEIENQCRVRTRIKVNTESRLTLIDVKDEGTHSISMLVELRALTTRTSDP</sequence>
<proteinExistence type="predicted"/>
<dbReference type="Proteomes" id="UP000299102">
    <property type="component" value="Unassembled WGS sequence"/>
</dbReference>
<comment type="caution">
    <text evidence="1">The sequence shown here is derived from an EMBL/GenBank/DDBJ whole genome shotgun (WGS) entry which is preliminary data.</text>
</comment>
<dbReference type="EMBL" id="BGZK01000966">
    <property type="protein sequence ID" value="GBP66744.1"/>
    <property type="molecule type" value="Genomic_DNA"/>
</dbReference>
<reference evidence="1 2" key="1">
    <citation type="journal article" date="2019" name="Commun. Biol.">
        <title>The bagworm genome reveals a unique fibroin gene that provides high tensile strength.</title>
        <authorList>
            <person name="Kono N."/>
            <person name="Nakamura H."/>
            <person name="Ohtoshi R."/>
            <person name="Tomita M."/>
            <person name="Numata K."/>
            <person name="Arakawa K."/>
        </authorList>
    </citation>
    <scope>NUCLEOTIDE SEQUENCE [LARGE SCALE GENOMIC DNA]</scope>
</reference>
<gene>
    <name evidence="1" type="ORF">EVAR_28611_1</name>
</gene>